<feature type="transmembrane region" description="Helical" evidence="10">
    <location>
        <begin position="279"/>
        <end position="306"/>
    </location>
</feature>
<reference evidence="11 12" key="1">
    <citation type="submission" date="2018-05" db="EMBL/GenBank/DDBJ databases">
        <authorList>
            <person name="Lanie J.A."/>
            <person name="Ng W.-L."/>
            <person name="Kazmierczak K.M."/>
            <person name="Andrzejewski T.M."/>
            <person name="Davidsen T.M."/>
            <person name="Wayne K.J."/>
            <person name="Tettelin H."/>
            <person name="Glass J.I."/>
            <person name="Rusch D."/>
            <person name="Podicherti R."/>
            <person name="Tsui H.-C.T."/>
            <person name="Winkler M.E."/>
        </authorList>
    </citation>
    <scope>NUCLEOTIDE SEQUENCE [LARGE SCALE GENOMIC DNA]</scope>
    <source>
        <strain evidence="11 12">BUT-10</strain>
    </source>
</reference>
<evidence type="ECO:0000256" key="7">
    <source>
        <dbReference type="ARBA" id="ARBA00023065"/>
    </source>
</evidence>
<dbReference type="InterPro" id="IPR050222">
    <property type="entry name" value="MATE_MdtK"/>
</dbReference>
<evidence type="ECO:0000256" key="9">
    <source>
        <dbReference type="ARBA" id="ARBA00031636"/>
    </source>
</evidence>
<dbReference type="PIRSF" id="PIRSF006603">
    <property type="entry name" value="DinF"/>
    <property type="match status" value="1"/>
</dbReference>
<dbReference type="PANTHER" id="PTHR43298">
    <property type="entry name" value="MULTIDRUG RESISTANCE PROTEIN NORM-RELATED"/>
    <property type="match status" value="1"/>
</dbReference>
<keyword evidence="5 10" id="KW-0812">Transmembrane</keyword>
<evidence type="ECO:0000256" key="2">
    <source>
        <dbReference type="ARBA" id="ARBA00022448"/>
    </source>
</evidence>
<evidence type="ECO:0000313" key="12">
    <source>
        <dbReference type="Proteomes" id="UP000249524"/>
    </source>
</evidence>
<feature type="transmembrane region" description="Helical" evidence="10">
    <location>
        <begin position="58"/>
        <end position="79"/>
    </location>
</feature>
<proteinExistence type="predicted"/>
<dbReference type="GO" id="GO:0006811">
    <property type="term" value="P:monoatomic ion transport"/>
    <property type="evidence" value="ECO:0007669"/>
    <property type="project" value="UniProtKB-KW"/>
</dbReference>
<feature type="transmembrane region" description="Helical" evidence="10">
    <location>
        <begin position="100"/>
        <end position="118"/>
    </location>
</feature>
<organism evidence="11 12">
    <name type="scientific">Phenylobacterium kunshanense</name>
    <dbReference type="NCBI Taxonomy" id="1445034"/>
    <lineage>
        <taxon>Bacteria</taxon>
        <taxon>Pseudomonadati</taxon>
        <taxon>Pseudomonadota</taxon>
        <taxon>Alphaproteobacteria</taxon>
        <taxon>Caulobacterales</taxon>
        <taxon>Caulobacteraceae</taxon>
        <taxon>Phenylobacterium</taxon>
    </lineage>
</organism>
<dbReference type="InterPro" id="IPR048279">
    <property type="entry name" value="MdtK-like"/>
</dbReference>
<feature type="transmembrane region" description="Helical" evidence="10">
    <location>
        <begin position="171"/>
        <end position="191"/>
    </location>
</feature>
<evidence type="ECO:0000256" key="8">
    <source>
        <dbReference type="ARBA" id="ARBA00023136"/>
    </source>
</evidence>
<feature type="transmembrane region" description="Helical" evidence="10">
    <location>
        <begin position="361"/>
        <end position="381"/>
    </location>
</feature>
<evidence type="ECO:0000256" key="4">
    <source>
        <dbReference type="ARBA" id="ARBA00022475"/>
    </source>
</evidence>
<protein>
    <recommendedName>
        <fullName evidence="9">Multidrug-efflux transporter</fullName>
    </recommendedName>
</protein>
<dbReference type="EMBL" id="QFYS01000014">
    <property type="protein sequence ID" value="RAK62022.1"/>
    <property type="molecule type" value="Genomic_DNA"/>
</dbReference>
<keyword evidence="7" id="KW-0406">Ion transport</keyword>
<keyword evidence="8 10" id="KW-0472">Membrane</keyword>
<dbReference type="Pfam" id="PF01554">
    <property type="entry name" value="MatE"/>
    <property type="match status" value="2"/>
</dbReference>
<dbReference type="InterPro" id="IPR002528">
    <property type="entry name" value="MATE_fam"/>
</dbReference>
<evidence type="ECO:0000256" key="5">
    <source>
        <dbReference type="ARBA" id="ARBA00022692"/>
    </source>
</evidence>
<keyword evidence="12" id="KW-1185">Reference proteome</keyword>
<feature type="transmembrane region" description="Helical" evidence="10">
    <location>
        <begin position="138"/>
        <end position="159"/>
    </location>
</feature>
<gene>
    <name evidence="11" type="ORF">DJ019_20105</name>
</gene>
<dbReference type="OrthoDB" id="9780160at2"/>
<dbReference type="AlphaFoldDB" id="A0A328B3K8"/>
<dbReference type="NCBIfam" id="TIGR00797">
    <property type="entry name" value="matE"/>
    <property type="match status" value="1"/>
</dbReference>
<evidence type="ECO:0000256" key="6">
    <source>
        <dbReference type="ARBA" id="ARBA00022989"/>
    </source>
</evidence>
<dbReference type="CDD" id="cd13131">
    <property type="entry name" value="MATE_NorM_like"/>
    <property type="match status" value="1"/>
</dbReference>
<evidence type="ECO:0000256" key="3">
    <source>
        <dbReference type="ARBA" id="ARBA00022449"/>
    </source>
</evidence>
<dbReference type="Proteomes" id="UP000249524">
    <property type="component" value="Unassembled WGS sequence"/>
</dbReference>
<keyword evidence="6 10" id="KW-1133">Transmembrane helix</keyword>
<dbReference type="PANTHER" id="PTHR43298:SF2">
    <property type="entry name" value="FMN_FAD EXPORTER YEEO-RELATED"/>
    <property type="match status" value="1"/>
</dbReference>
<dbReference type="GO" id="GO:0042910">
    <property type="term" value="F:xenobiotic transmembrane transporter activity"/>
    <property type="evidence" value="ECO:0007669"/>
    <property type="project" value="InterPro"/>
</dbReference>
<feature type="transmembrane region" description="Helical" evidence="10">
    <location>
        <begin position="16"/>
        <end position="38"/>
    </location>
</feature>
<feature type="transmembrane region" description="Helical" evidence="10">
    <location>
        <begin position="393"/>
        <end position="412"/>
    </location>
</feature>
<evidence type="ECO:0000256" key="1">
    <source>
        <dbReference type="ARBA" id="ARBA00004429"/>
    </source>
</evidence>
<keyword evidence="4" id="KW-1003">Cell membrane</keyword>
<feature type="transmembrane region" description="Helical" evidence="10">
    <location>
        <begin position="197"/>
        <end position="221"/>
    </location>
</feature>
<accession>A0A328B3K8</accession>
<name>A0A328B3K8_9CAUL</name>
<keyword evidence="3" id="KW-0050">Antiport</keyword>
<dbReference type="RefSeq" id="WP_111278575.1">
    <property type="nucleotide sequence ID" value="NZ_QFYS01000014.1"/>
</dbReference>
<dbReference type="GO" id="GO:0005886">
    <property type="term" value="C:plasma membrane"/>
    <property type="evidence" value="ECO:0007669"/>
    <property type="project" value="UniProtKB-SubCell"/>
</dbReference>
<sequence>MDRPAAQEPSPVRKDLTTLLTLSGPVVLSRLGIMAMGLTDAVVVGRYSATELGYHALGWAPTSVVLTAVVGLLTGVQVMTARAVGEGRRDKTGAVLRRGLVYSFWIGLVSTAVLAAVGPPFLHAIGLEKDLADGASRALLVFALSLTGYAISVACSFWLEGLSRPGPAATAMWAANVVNLALVLLFVPGTFGLPAGGAVGAAWATFGARTFLALAMLGFIVRMGEARALGVFTKPEPDRAAATEQRRIGYGAGVSNFLEVSAFASMNVIAGWISGLAVAAWAIVLNVAAIVFMVPLGLATGAAVLVGKAYGARDPAGVNRAGAVAFAVTGVFGLIISLAIWPTAGLIAQGYTTDPATIAMAAPALVLACLFFFPDCLQVVAAQALRARGDVWLPTYTHLASYILVMTPLAWWFAIPLKMGIDGIVWAVVIASFLSGGLLLGRFWMLSRRER</sequence>
<dbReference type="GO" id="GO:0015297">
    <property type="term" value="F:antiporter activity"/>
    <property type="evidence" value="ECO:0007669"/>
    <property type="project" value="UniProtKB-KW"/>
</dbReference>
<feature type="transmembrane region" description="Helical" evidence="10">
    <location>
        <begin position="424"/>
        <end position="445"/>
    </location>
</feature>
<comment type="subcellular location">
    <subcellularLocation>
        <location evidence="1">Cell inner membrane</location>
        <topology evidence="1">Multi-pass membrane protein</topology>
    </subcellularLocation>
</comment>
<feature type="transmembrane region" description="Helical" evidence="10">
    <location>
        <begin position="318"/>
        <end position="341"/>
    </location>
</feature>
<comment type="caution">
    <text evidence="11">The sequence shown here is derived from an EMBL/GenBank/DDBJ whole genome shotgun (WGS) entry which is preliminary data.</text>
</comment>
<evidence type="ECO:0000256" key="10">
    <source>
        <dbReference type="SAM" id="Phobius"/>
    </source>
</evidence>
<keyword evidence="2" id="KW-0813">Transport</keyword>
<evidence type="ECO:0000313" key="11">
    <source>
        <dbReference type="EMBL" id="RAK62022.1"/>
    </source>
</evidence>